<evidence type="ECO:0000313" key="5">
    <source>
        <dbReference type="Proteomes" id="UP000663854"/>
    </source>
</evidence>
<comment type="caution">
    <text evidence="3">The sequence shown here is derived from an EMBL/GenBank/DDBJ whole genome shotgun (WGS) entry which is preliminary data.</text>
</comment>
<evidence type="ECO:0000313" key="3">
    <source>
        <dbReference type="EMBL" id="CAF1362499.1"/>
    </source>
</evidence>
<evidence type="ECO:0000313" key="4">
    <source>
        <dbReference type="EMBL" id="CAF1607483.1"/>
    </source>
</evidence>
<feature type="compositionally biased region" description="Low complexity" evidence="1">
    <location>
        <begin position="1"/>
        <end position="57"/>
    </location>
</feature>
<evidence type="ECO:0000259" key="2">
    <source>
        <dbReference type="Pfam" id="PF10551"/>
    </source>
</evidence>
<organism evidence="3 5">
    <name type="scientific">Rotaria sordida</name>
    <dbReference type="NCBI Taxonomy" id="392033"/>
    <lineage>
        <taxon>Eukaryota</taxon>
        <taxon>Metazoa</taxon>
        <taxon>Spiralia</taxon>
        <taxon>Gnathifera</taxon>
        <taxon>Rotifera</taxon>
        <taxon>Eurotatoria</taxon>
        <taxon>Bdelloidea</taxon>
        <taxon>Philodinida</taxon>
        <taxon>Philodinidae</taxon>
        <taxon>Rotaria</taxon>
    </lineage>
</organism>
<sequence>MKSCDSISTDETSSSSFSSKSINSLSSLSSSSSSKSTESSSSSSKPTESSSSLLSISPKPTITKTTSNKRKTMLTINGYQFQLKNFNKNKTIKFWRCGNRSCGVLLHTNLNDEFVRFSGKTTQHSHLPNPAELEIRNLKEVMRLRAENELTPLQEIAEQEVRKGLLTGEALAVLPNITNIGHSLVHIRRKLIPPIPYSSSFTIPDVYMNDYHNHHRLLLHDSDNPKFSFDQSENIPPSGRILIWSSDVQLKLLFNSERLHMDGTFSSAPPNFDQVFVIQAIHHETCVPVVYALLPNRKATTYIYLFNVLFVEAKKLNKIFNPSIIMTDFEPGLSKAISFTEETIQKGCFFHFSQSVYRQVQSAGLSSTYLNNIMVRSAIRQLMALALVPESYVPILFTNVGQELTDDERDEIQDLLEYFNSYWMRKISTWNVFNIPDRTNNYSEGYNHRFKRRLQKSHPNIWFFMESIKKEINTIHDLILQIDTGMQPRSKRSRSKIAEQRMKELYDRFNNNKITAQDLLRGLSFSVANEK</sequence>
<evidence type="ECO:0000256" key="1">
    <source>
        <dbReference type="SAM" id="MobiDB-lite"/>
    </source>
</evidence>
<dbReference type="PANTHER" id="PTHR47160:SF10">
    <property type="entry name" value="MULE TRANSPOSASE DOMAIN-CONTAINING PROTEIN"/>
    <property type="match status" value="1"/>
</dbReference>
<evidence type="ECO:0000313" key="6">
    <source>
        <dbReference type="Proteomes" id="UP000663870"/>
    </source>
</evidence>
<reference evidence="3" key="1">
    <citation type="submission" date="2021-02" db="EMBL/GenBank/DDBJ databases">
        <authorList>
            <person name="Nowell W R."/>
        </authorList>
    </citation>
    <scope>NUCLEOTIDE SEQUENCE</scope>
</reference>
<dbReference type="PANTHER" id="PTHR47160">
    <property type="entry name" value="PUTATIVE-RELATED"/>
    <property type="match status" value="1"/>
</dbReference>
<dbReference type="Proteomes" id="UP000663854">
    <property type="component" value="Unassembled WGS sequence"/>
</dbReference>
<proteinExistence type="predicted"/>
<accession>A0A815I2V8</accession>
<name>A0A815I2V8_9BILA</name>
<dbReference type="InterPro" id="IPR018289">
    <property type="entry name" value="MULE_transposase_dom"/>
</dbReference>
<dbReference type="Pfam" id="PF10551">
    <property type="entry name" value="MULE"/>
    <property type="match status" value="1"/>
</dbReference>
<gene>
    <name evidence="4" type="ORF">JXQ802_LOCUS48997</name>
    <name evidence="3" type="ORF">PYM288_LOCUS32948</name>
</gene>
<feature type="domain" description="MULE transposase" evidence="2">
    <location>
        <begin position="259"/>
        <end position="354"/>
    </location>
</feature>
<keyword evidence="6" id="KW-1185">Reference proteome</keyword>
<dbReference type="EMBL" id="CAJNOL010005600">
    <property type="protein sequence ID" value="CAF1607483.1"/>
    <property type="molecule type" value="Genomic_DNA"/>
</dbReference>
<dbReference type="AlphaFoldDB" id="A0A815I2V8"/>
<feature type="region of interest" description="Disordered" evidence="1">
    <location>
        <begin position="1"/>
        <end position="69"/>
    </location>
</feature>
<dbReference type="Gene3D" id="2.20.25.240">
    <property type="match status" value="1"/>
</dbReference>
<protein>
    <recommendedName>
        <fullName evidence="2">MULE transposase domain-containing protein</fullName>
    </recommendedName>
</protein>
<dbReference type="Proteomes" id="UP000663870">
    <property type="component" value="Unassembled WGS sequence"/>
</dbReference>
<dbReference type="EMBL" id="CAJNOH010004202">
    <property type="protein sequence ID" value="CAF1362499.1"/>
    <property type="molecule type" value="Genomic_DNA"/>
</dbReference>